<organism evidence="2 3">
    <name type="scientific">Ruminococcus albus (strain ATCC 27210 / DSM 20455 / JCM 14654 / NCDO 2250 / 7)</name>
    <dbReference type="NCBI Taxonomy" id="697329"/>
    <lineage>
        <taxon>Bacteria</taxon>
        <taxon>Bacillati</taxon>
        <taxon>Bacillota</taxon>
        <taxon>Clostridia</taxon>
        <taxon>Eubacteriales</taxon>
        <taxon>Oscillospiraceae</taxon>
        <taxon>Ruminococcus</taxon>
    </lineage>
</organism>
<accession>E6UK27</accession>
<dbReference type="RefSeq" id="WP_013483572.1">
    <property type="nucleotide sequence ID" value="NC_014824.1"/>
</dbReference>
<sequence length="357" mass="40311" precursor="true">MFNAKKIVSLVMSAIISSTMVTAIPANAQVYKNECAGFKAVKDLKLDDDGNIYGMKFDSMQGIAGDSSYIYVAKNHKISESEQYAVIFRLNPNNKNEAPTLMSFDTKKNNEKNVAGDLSHANDMFLLKENGIRYLYVSTGEGQIIKLQIDDSKKKLKKVKRITVKKNGDTRLKFSGLSGFEDELNNKSRYKIILKDKNEIYTATINKNNTNESIPAYKKFDLKTKVQLPGKDKNGKSTNVLHDLSEKKYANQGISYYNGDLYVTYSMNSDDKSVPHNKSFIIIYKNVYNKLNNSGTSTIANPYGEAKFYFESGSYPDLFEIEGCAIVNNTVFFNTNRRKTPSDANYDAVLYLSNYRP</sequence>
<protein>
    <submittedName>
        <fullName evidence="2">Uncharacterized protein</fullName>
    </submittedName>
</protein>
<reference evidence="3" key="1">
    <citation type="journal article" date="2011" name="J. Bacteriol.">
        <title>Complete genome of the cellulolytic ruminal bacterium Ruminococcus albus 7.</title>
        <authorList>
            <person name="Suen G."/>
            <person name="Stevenson D.M."/>
            <person name="Bruce D.C."/>
            <person name="Chertkov O."/>
            <person name="Copeland A."/>
            <person name="Cheng J.F."/>
            <person name="Detter C."/>
            <person name="Detter J.C."/>
            <person name="Goodwin L.A."/>
            <person name="Han C.S."/>
            <person name="Hauser L.J."/>
            <person name="Ivanova N.N."/>
            <person name="Kyrpides N.C."/>
            <person name="Land M.L."/>
            <person name="Lapidus A."/>
            <person name="Lucas S."/>
            <person name="Ovchinnikova G."/>
            <person name="Pitluck S."/>
            <person name="Tapia R."/>
            <person name="Woyke T."/>
            <person name="Boyum J."/>
            <person name="Mead D."/>
            <person name="Weimer P.J."/>
        </authorList>
    </citation>
    <scope>NUCLEOTIDE SEQUENCE [LARGE SCALE GENOMIC DNA]</scope>
    <source>
        <strain evidence="3">ATCC 27210 / DSM 20455 / JCM 14654 / NCDO 2250 / 7</strain>
        <plasmid evidence="3">pRUMAL01</plasmid>
    </source>
</reference>
<proteinExistence type="predicted"/>
<keyword evidence="2" id="KW-0614">Plasmid</keyword>
<dbReference type="HOGENOM" id="CLU_775866_0_0_9"/>
<dbReference type="AlphaFoldDB" id="E6UK27"/>
<feature type="signal peptide" evidence="1">
    <location>
        <begin position="1"/>
        <end position="28"/>
    </location>
</feature>
<name>E6UK27_RUMA7</name>
<feature type="chain" id="PRO_5003210230" evidence="1">
    <location>
        <begin position="29"/>
        <end position="357"/>
    </location>
</feature>
<geneLocation type="plasmid" evidence="2 3">
    <name>pRUMAL01</name>
</geneLocation>
<evidence type="ECO:0000313" key="2">
    <source>
        <dbReference type="EMBL" id="ADU24023.1"/>
    </source>
</evidence>
<gene>
    <name evidence="2" type="ordered locus">Rumal_3582</name>
</gene>
<dbReference type="EMBL" id="CP002404">
    <property type="protein sequence ID" value="ADU24023.1"/>
    <property type="molecule type" value="Genomic_DNA"/>
</dbReference>
<keyword evidence="1" id="KW-0732">Signal</keyword>
<dbReference type="Proteomes" id="UP000006919">
    <property type="component" value="Plasmid pRUMAL01"/>
</dbReference>
<evidence type="ECO:0000313" key="3">
    <source>
        <dbReference type="Proteomes" id="UP000006919"/>
    </source>
</evidence>
<dbReference type="KEGG" id="ral:Rumal_3582"/>
<evidence type="ECO:0000256" key="1">
    <source>
        <dbReference type="SAM" id="SignalP"/>
    </source>
</evidence>
<dbReference type="OrthoDB" id="1824509at2"/>